<dbReference type="AlphaFoldDB" id="A0A5J4SLS7"/>
<sequence length="41" mass="4879">MNNYPTNLTDSQWRFIEKILNENIIVQISRIMKSQSKQAKP</sequence>
<comment type="caution">
    <text evidence="1">The sequence shown here is derived from an EMBL/GenBank/DDBJ whole genome shotgun (WGS) entry which is preliminary data.</text>
</comment>
<organism evidence="1">
    <name type="scientific">termite gut metagenome</name>
    <dbReference type="NCBI Taxonomy" id="433724"/>
    <lineage>
        <taxon>unclassified sequences</taxon>
        <taxon>metagenomes</taxon>
        <taxon>organismal metagenomes</taxon>
    </lineage>
</organism>
<evidence type="ECO:0000313" key="1">
    <source>
        <dbReference type="EMBL" id="KAA6346303.1"/>
    </source>
</evidence>
<accession>A0A5J4SLS7</accession>
<gene>
    <name evidence="1" type="ORF">EZS27_006181</name>
</gene>
<proteinExistence type="predicted"/>
<evidence type="ECO:0008006" key="2">
    <source>
        <dbReference type="Google" id="ProtNLM"/>
    </source>
</evidence>
<reference evidence="1" key="1">
    <citation type="submission" date="2019-03" db="EMBL/GenBank/DDBJ databases">
        <title>Single cell metagenomics reveals metabolic interactions within the superorganism composed of flagellate Streblomastix strix and complex community of Bacteroidetes bacteria on its surface.</title>
        <authorList>
            <person name="Treitli S.C."/>
            <person name="Kolisko M."/>
            <person name="Husnik F."/>
            <person name="Keeling P."/>
            <person name="Hampl V."/>
        </authorList>
    </citation>
    <scope>NUCLEOTIDE SEQUENCE</scope>
    <source>
        <strain evidence="1">STM</strain>
    </source>
</reference>
<protein>
    <recommendedName>
        <fullName evidence="2">Transposase</fullName>
    </recommendedName>
</protein>
<dbReference type="EMBL" id="SNRY01000135">
    <property type="protein sequence ID" value="KAA6346303.1"/>
    <property type="molecule type" value="Genomic_DNA"/>
</dbReference>
<name>A0A5J4SLS7_9ZZZZ</name>